<reference evidence="2 3" key="1">
    <citation type="submission" date="2024-06" db="EMBL/GenBank/DDBJ databases">
        <title>Sorghum-associated microbial communities from plants grown in Nebraska, USA.</title>
        <authorList>
            <person name="Schachtman D."/>
        </authorList>
    </citation>
    <scope>NUCLEOTIDE SEQUENCE [LARGE SCALE GENOMIC DNA]</scope>
    <source>
        <strain evidence="2 3">2857</strain>
    </source>
</reference>
<keyword evidence="3" id="KW-1185">Reference proteome</keyword>
<comment type="caution">
    <text evidence="2">The sequence shown here is derived from an EMBL/GenBank/DDBJ whole genome shotgun (WGS) entry which is preliminary data.</text>
</comment>
<dbReference type="InterPro" id="IPR038694">
    <property type="entry name" value="DUF427_sf"/>
</dbReference>
<dbReference type="Gene3D" id="2.170.150.40">
    <property type="entry name" value="Domain of unknown function (DUF427)"/>
    <property type="match status" value="1"/>
</dbReference>
<sequence length="213" mass="22769">MGADERRMQLSGHVWRAACSSPSHNWPVRAENGTDEVASSRAMHTGTMRNRMKPVEPAPGQESVWDYPRPPRLEPTAERVIIALGGTVIAETTDAVRVLETSHPPVYYVPRAAFAAGALEPAAGSSFCEFKGVAGYLDVRGGDAVAAGAGWFYPQPSAGFEALVDLVAIYPAAMDYCEVDGERVRPQAGGFYGGWITDRVVGPFKGEPGTAGW</sequence>
<proteinExistence type="predicted"/>
<evidence type="ECO:0000259" key="1">
    <source>
        <dbReference type="Pfam" id="PF04248"/>
    </source>
</evidence>
<dbReference type="InterPro" id="IPR007361">
    <property type="entry name" value="DUF427"/>
</dbReference>
<dbReference type="Pfam" id="PF04248">
    <property type="entry name" value="NTP_transf_9"/>
    <property type="match status" value="1"/>
</dbReference>
<dbReference type="PANTHER" id="PTHR43058">
    <property type="entry name" value="SLR0655 PROTEIN"/>
    <property type="match status" value="1"/>
</dbReference>
<evidence type="ECO:0000313" key="2">
    <source>
        <dbReference type="EMBL" id="MET4581915.1"/>
    </source>
</evidence>
<accession>A0ABV2QLI2</accession>
<evidence type="ECO:0000313" key="3">
    <source>
        <dbReference type="Proteomes" id="UP001549257"/>
    </source>
</evidence>
<name>A0ABV2QLI2_9MICO</name>
<gene>
    <name evidence="2" type="ORF">ABIE21_001405</name>
</gene>
<feature type="domain" description="DUF427" evidence="1">
    <location>
        <begin position="82"/>
        <end position="171"/>
    </location>
</feature>
<protein>
    <submittedName>
        <fullName evidence="2">Uncharacterized protein (DUF427 family)</fullName>
    </submittedName>
</protein>
<dbReference type="EMBL" id="JBEPSJ010000001">
    <property type="protein sequence ID" value="MET4581915.1"/>
    <property type="molecule type" value="Genomic_DNA"/>
</dbReference>
<dbReference type="PANTHER" id="PTHR43058:SF1">
    <property type="entry name" value="DUF427 DOMAIN-CONTAINING PROTEIN"/>
    <property type="match status" value="1"/>
</dbReference>
<dbReference type="Proteomes" id="UP001549257">
    <property type="component" value="Unassembled WGS sequence"/>
</dbReference>
<organism evidence="2 3">
    <name type="scientific">Conyzicola nivalis</name>
    <dbReference type="NCBI Taxonomy" id="1477021"/>
    <lineage>
        <taxon>Bacteria</taxon>
        <taxon>Bacillati</taxon>
        <taxon>Actinomycetota</taxon>
        <taxon>Actinomycetes</taxon>
        <taxon>Micrococcales</taxon>
        <taxon>Microbacteriaceae</taxon>
        <taxon>Conyzicola</taxon>
    </lineage>
</organism>